<dbReference type="RefSeq" id="WP_184508069.1">
    <property type="nucleotide sequence ID" value="NZ_JACHBT010000022.1"/>
</dbReference>
<evidence type="ECO:0000313" key="8">
    <source>
        <dbReference type="Proteomes" id="UP000522313"/>
    </source>
</evidence>
<keyword evidence="3 6" id="KW-0812">Transmembrane</keyword>
<feature type="transmembrane region" description="Helical" evidence="6">
    <location>
        <begin position="214"/>
        <end position="236"/>
    </location>
</feature>
<protein>
    <submittedName>
        <fullName evidence="7">O-antigen/teichoic acid export membrane protein</fullName>
    </submittedName>
</protein>
<keyword evidence="5 6" id="KW-0472">Membrane</keyword>
<name>A0A7X0MP61_9SPHN</name>
<accession>A0A7X0MP61</accession>
<dbReference type="GO" id="GO:0005886">
    <property type="term" value="C:plasma membrane"/>
    <property type="evidence" value="ECO:0007669"/>
    <property type="project" value="UniProtKB-SubCell"/>
</dbReference>
<comment type="caution">
    <text evidence="7">The sequence shown here is derived from an EMBL/GenBank/DDBJ whole genome shotgun (WGS) entry which is preliminary data.</text>
</comment>
<comment type="subcellular location">
    <subcellularLocation>
        <location evidence="1">Cell membrane</location>
        <topology evidence="1">Multi-pass membrane protein</topology>
    </subcellularLocation>
</comment>
<dbReference type="InterPro" id="IPR050833">
    <property type="entry name" value="Poly_Biosynth_Transport"/>
</dbReference>
<feature type="transmembrane region" description="Helical" evidence="6">
    <location>
        <begin position="389"/>
        <end position="410"/>
    </location>
</feature>
<evidence type="ECO:0000256" key="5">
    <source>
        <dbReference type="ARBA" id="ARBA00023136"/>
    </source>
</evidence>
<keyword evidence="4 6" id="KW-1133">Transmembrane helix</keyword>
<reference evidence="7 8" key="2">
    <citation type="submission" date="2020-08" db="EMBL/GenBank/DDBJ databases">
        <authorList>
            <person name="Partida-Martinez L."/>
            <person name="Huntemann M."/>
            <person name="Clum A."/>
            <person name="Wang J."/>
            <person name="Palaniappan K."/>
            <person name="Ritter S."/>
            <person name="Chen I.-M."/>
            <person name="Stamatis D."/>
            <person name="Reddy T."/>
            <person name="O'Malley R."/>
            <person name="Daum C."/>
            <person name="Shapiro N."/>
            <person name="Ivanova N."/>
            <person name="Kyrpides N."/>
            <person name="Woyke T."/>
        </authorList>
    </citation>
    <scope>NUCLEOTIDE SEQUENCE [LARGE SCALE GENOMIC DNA]</scope>
    <source>
        <strain evidence="7 8">AS3.13</strain>
    </source>
</reference>
<feature type="transmembrane region" description="Helical" evidence="6">
    <location>
        <begin position="422"/>
        <end position="442"/>
    </location>
</feature>
<evidence type="ECO:0000256" key="3">
    <source>
        <dbReference type="ARBA" id="ARBA00022692"/>
    </source>
</evidence>
<feature type="transmembrane region" description="Helical" evidence="6">
    <location>
        <begin position="296"/>
        <end position="321"/>
    </location>
</feature>
<dbReference type="PANTHER" id="PTHR30250">
    <property type="entry name" value="PST FAMILY PREDICTED COLANIC ACID TRANSPORTER"/>
    <property type="match status" value="1"/>
</dbReference>
<proteinExistence type="predicted"/>
<gene>
    <name evidence="7" type="ORF">F4693_003419</name>
</gene>
<evidence type="ECO:0000256" key="1">
    <source>
        <dbReference type="ARBA" id="ARBA00004651"/>
    </source>
</evidence>
<feature type="transmembrane region" description="Helical" evidence="6">
    <location>
        <begin position="7"/>
        <end position="26"/>
    </location>
</feature>
<sequence length="482" mass="51513">MARPAVLNTASLGISSGLNFVSLLLWVRLLPAEEFGRYTLITTTALLINAILFEWARIVGARTLYSPTAATRIDPDRANALFTILLTIIVALAIVTATLFFSGRTIFGLSAQWLWLLFLFVVSEVTLTMLNIVSRARNTPWHTFGVLVTRSALSLAIALVLVLGYHLGLAGVLLGVIIGQGTAAIGGIATDAVWRRLRLSGSRREDREIMGGMLKLGAPLMLSSGLSYGVGVLDRYQVEHILGTSSVAYYAAPADLLQKTLGFAMLAVNITMYPAMVRAYEDEGPDKARVLLEGNAVMYVAMCLPVLVAATMLAGPVSHLLLGARLAPQSAPLLPLVTAAALLRLLTIYHLQVAFQLTRHMRLLMIAPALAIATFVLLGPLSLHRYGLMGIAGVSLLAQASGYMVSALLARRTFGIRLLGRDNAKVLVAGAAMAAALLPFAHVTGLPMTLVALAAGGLVYAAAILLLRLDQVRTIKAKFVRR</sequence>
<feature type="transmembrane region" description="Helical" evidence="6">
    <location>
        <begin position="172"/>
        <end position="194"/>
    </location>
</feature>
<evidence type="ECO:0000256" key="6">
    <source>
        <dbReference type="SAM" id="Phobius"/>
    </source>
</evidence>
<feature type="transmembrane region" description="Helical" evidence="6">
    <location>
        <begin position="144"/>
        <end position="166"/>
    </location>
</feature>
<reference evidence="7 8" key="1">
    <citation type="submission" date="2020-08" db="EMBL/GenBank/DDBJ databases">
        <title>The Agave Microbiome: Exploring the role of microbial communities in plant adaptations to desert environments.</title>
        <authorList>
            <person name="Partida-Martinez L.P."/>
        </authorList>
    </citation>
    <scope>NUCLEOTIDE SEQUENCE [LARGE SCALE GENOMIC DNA]</scope>
    <source>
        <strain evidence="7 8">AS3.13</strain>
    </source>
</reference>
<feature type="transmembrane region" description="Helical" evidence="6">
    <location>
        <begin position="38"/>
        <end position="59"/>
    </location>
</feature>
<feature type="transmembrane region" description="Helical" evidence="6">
    <location>
        <begin position="363"/>
        <end position="383"/>
    </location>
</feature>
<evidence type="ECO:0000313" key="7">
    <source>
        <dbReference type="EMBL" id="MBB6506417.1"/>
    </source>
</evidence>
<evidence type="ECO:0000256" key="4">
    <source>
        <dbReference type="ARBA" id="ARBA00022989"/>
    </source>
</evidence>
<dbReference type="AlphaFoldDB" id="A0A7X0MP61"/>
<dbReference type="PANTHER" id="PTHR30250:SF31">
    <property type="entry name" value="INNER MEMBRANE PROTEIN YGHQ"/>
    <property type="match status" value="1"/>
</dbReference>
<organism evidence="7 8">
    <name type="scientific">Sphingomonas endophytica</name>
    <dbReference type="NCBI Taxonomy" id="869719"/>
    <lineage>
        <taxon>Bacteria</taxon>
        <taxon>Pseudomonadati</taxon>
        <taxon>Pseudomonadota</taxon>
        <taxon>Alphaproteobacteria</taxon>
        <taxon>Sphingomonadales</taxon>
        <taxon>Sphingomonadaceae</taxon>
        <taxon>Sphingomonas</taxon>
    </lineage>
</organism>
<feature type="transmembrane region" description="Helical" evidence="6">
    <location>
        <begin position="448"/>
        <end position="469"/>
    </location>
</feature>
<feature type="transmembrane region" description="Helical" evidence="6">
    <location>
        <begin position="80"/>
        <end position="101"/>
    </location>
</feature>
<feature type="transmembrane region" description="Helical" evidence="6">
    <location>
        <begin position="113"/>
        <end position="132"/>
    </location>
</feature>
<dbReference type="Pfam" id="PF01943">
    <property type="entry name" value="Polysacc_synt"/>
    <property type="match status" value="1"/>
</dbReference>
<feature type="transmembrane region" description="Helical" evidence="6">
    <location>
        <begin position="333"/>
        <end position="351"/>
    </location>
</feature>
<dbReference type="InterPro" id="IPR002797">
    <property type="entry name" value="Polysacc_synth"/>
</dbReference>
<dbReference type="Proteomes" id="UP000522313">
    <property type="component" value="Unassembled WGS sequence"/>
</dbReference>
<keyword evidence="2" id="KW-1003">Cell membrane</keyword>
<evidence type="ECO:0000256" key="2">
    <source>
        <dbReference type="ARBA" id="ARBA00022475"/>
    </source>
</evidence>
<dbReference type="EMBL" id="JACHBT010000022">
    <property type="protein sequence ID" value="MBB6506417.1"/>
    <property type="molecule type" value="Genomic_DNA"/>
</dbReference>
<feature type="transmembrane region" description="Helical" evidence="6">
    <location>
        <begin position="256"/>
        <end position="275"/>
    </location>
</feature>